<evidence type="ECO:0000256" key="6">
    <source>
        <dbReference type="ARBA" id="ARBA00023136"/>
    </source>
</evidence>
<dbReference type="EMBL" id="QRUU01000004">
    <property type="protein sequence ID" value="RGR99796.1"/>
    <property type="molecule type" value="Genomic_DNA"/>
</dbReference>
<dbReference type="GO" id="GO:0006465">
    <property type="term" value="P:signal peptide processing"/>
    <property type="evidence" value="ECO:0007669"/>
    <property type="project" value="InterPro"/>
</dbReference>
<dbReference type="PIRSF" id="PIRSF001217">
    <property type="entry name" value="Protease_4_SppA"/>
    <property type="match status" value="1"/>
</dbReference>
<dbReference type="GeneID" id="79859350"/>
<evidence type="ECO:0000256" key="4">
    <source>
        <dbReference type="ARBA" id="ARBA00022801"/>
    </source>
</evidence>
<feature type="domain" description="Peptidase S49" evidence="9">
    <location>
        <begin position="123"/>
        <end position="276"/>
    </location>
</feature>
<dbReference type="InterPro" id="IPR029045">
    <property type="entry name" value="ClpP/crotonase-like_dom_sf"/>
</dbReference>
<proteinExistence type="inferred from homology"/>
<protein>
    <submittedName>
        <fullName evidence="10">Signal peptide peptidase SppA</fullName>
    </submittedName>
</protein>
<accession>A0A412GXZ0</accession>
<dbReference type="Proteomes" id="UP000285864">
    <property type="component" value="Unassembled WGS sequence"/>
</dbReference>
<evidence type="ECO:0000313" key="10">
    <source>
        <dbReference type="EMBL" id="RGR99796.1"/>
    </source>
</evidence>
<dbReference type="AlphaFoldDB" id="A0A412GXZ0"/>
<evidence type="ECO:0000256" key="1">
    <source>
        <dbReference type="ARBA" id="ARBA00004370"/>
    </source>
</evidence>
<keyword evidence="5" id="KW-0720">Serine protease</keyword>
<dbReference type="SUPFAM" id="SSF52096">
    <property type="entry name" value="ClpP/crotonase"/>
    <property type="match status" value="2"/>
</dbReference>
<organism evidence="10 11">
    <name type="scientific">Phocaeicola coprocola</name>
    <dbReference type="NCBI Taxonomy" id="310298"/>
    <lineage>
        <taxon>Bacteria</taxon>
        <taxon>Pseudomonadati</taxon>
        <taxon>Bacteroidota</taxon>
        <taxon>Bacteroidia</taxon>
        <taxon>Bacteroidales</taxon>
        <taxon>Bacteroidaceae</taxon>
        <taxon>Phocaeicola</taxon>
    </lineage>
</organism>
<dbReference type="InterPro" id="IPR047272">
    <property type="entry name" value="S49_SppA_C"/>
</dbReference>
<keyword evidence="8" id="KW-1133">Transmembrane helix</keyword>
<keyword evidence="4" id="KW-0378">Hydrolase</keyword>
<comment type="similarity">
    <text evidence="2">Belongs to the peptidase S49 family.</text>
</comment>
<keyword evidence="6 8" id="KW-0472">Membrane</keyword>
<dbReference type="PANTHER" id="PTHR33209:SF1">
    <property type="entry name" value="PEPTIDASE S49 DOMAIN-CONTAINING PROTEIN"/>
    <property type="match status" value="1"/>
</dbReference>
<keyword evidence="8" id="KW-0812">Transmembrane</keyword>
<dbReference type="Gene3D" id="6.20.330.10">
    <property type="match status" value="1"/>
</dbReference>
<keyword evidence="11" id="KW-1185">Reference proteome</keyword>
<dbReference type="NCBIfam" id="TIGR00705">
    <property type="entry name" value="SppA_67K"/>
    <property type="match status" value="1"/>
</dbReference>
<dbReference type="InterPro" id="IPR004634">
    <property type="entry name" value="Pept_S49_pIV"/>
</dbReference>
<evidence type="ECO:0000256" key="2">
    <source>
        <dbReference type="ARBA" id="ARBA00008683"/>
    </source>
</evidence>
<dbReference type="GO" id="GO:0016020">
    <property type="term" value="C:membrane"/>
    <property type="evidence" value="ECO:0007669"/>
    <property type="project" value="UniProtKB-SubCell"/>
</dbReference>
<dbReference type="CDD" id="cd07018">
    <property type="entry name" value="S49_SppA_67K_type"/>
    <property type="match status" value="1"/>
</dbReference>
<feature type="transmembrane region" description="Helical" evidence="8">
    <location>
        <begin position="7"/>
        <end position="35"/>
    </location>
</feature>
<comment type="caution">
    <text evidence="10">The sequence shown here is derived from an EMBL/GenBank/DDBJ whole genome shotgun (WGS) entry which is preliminary data.</text>
</comment>
<name>A0A412GXZ0_9BACT</name>
<feature type="domain" description="Peptidase S49" evidence="9">
    <location>
        <begin position="372"/>
        <end position="523"/>
    </location>
</feature>
<evidence type="ECO:0000256" key="3">
    <source>
        <dbReference type="ARBA" id="ARBA00022670"/>
    </source>
</evidence>
<feature type="active site" description="Nucleophile" evidence="7">
    <location>
        <position position="388"/>
    </location>
</feature>
<reference evidence="10 11" key="1">
    <citation type="submission" date="2018-08" db="EMBL/GenBank/DDBJ databases">
        <title>A genome reference for cultivated species of the human gut microbiota.</title>
        <authorList>
            <person name="Zou Y."/>
            <person name="Xue W."/>
            <person name="Luo G."/>
        </authorList>
    </citation>
    <scope>NUCLEOTIDE SEQUENCE [LARGE SCALE GENOMIC DNA]</scope>
    <source>
        <strain evidence="10 11">AF24-2</strain>
    </source>
</reference>
<dbReference type="GO" id="GO:0008236">
    <property type="term" value="F:serine-type peptidase activity"/>
    <property type="evidence" value="ECO:0007669"/>
    <property type="project" value="UniProtKB-KW"/>
</dbReference>
<evidence type="ECO:0000256" key="5">
    <source>
        <dbReference type="ARBA" id="ARBA00022825"/>
    </source>
</evidence>
<dbReference type="Gene3D" id="3.90.226.10">
    <property type="entry name" value="2-enoyl-CoA Hydratase, Chain A, domain 1"/>
    <property type="match status" value="3"/>
</dbReference>
<dbReference type="InterPro" id="IPR047217">
    <property type="entry name" value="S49_SppA_67K_type_N"/>
</dbReference>
<evidence type="ECO:0000259" key="9">
    <source>
        <dbReference type="Pfam" id="PF01343"/>
    </source>
</evidence>
<dbReference type="PANTHER" id="PTHR33209">
    <property type="entry name" value="PROTEASE 4"/>
    <property type="match status" value="1"/>
</dbReference>
<sequence length="588" mass="65085">MKEFLKYTFATVCGLILTGVVFTILGIISLAGMVASTSGTETIVKDRSVFVLELKGSVMERYQENPIMQFLGEDYATYGLDDILTSIRKAKENDKIKGIYIDAGAFACQTASMQAIRRALVDFKESGKFIVAYAGAYSQGTYYIASVADKVIANPSGSIGWHGLSAQTMFLKGLLDKVGVEMQVFRVGTYKSAVEPYIATEMSPANREQTQAFIGSIWQQILNEVSESRKISVDSLNALASRNMDLQPAELYLSTGLADTLMYKDEVLAYLKQLTDCKEDEKLNTLSLEDMVNVKRNVPKDKSGNVIAVYYAYGEIDGDESADGEGINSEKVIKDLRKLREDESVKAVVLRVNSPGGSAYGSEQIWREVSLLKQEKPVIVSMGDYAASGGYYISCAADWIVAEPTTLTGSIGIFGLVPNAEGLLKDKLGLNFDVVKTNELADLGDLTRPFNEEEKALMQGMVNKGYELFTKRCADGRKMNIEDIKKIAEGRVWTGEMAKDLKLVDELGGLDEAVEVAASHAKIERYTLVSYPEKEDFLTSLLNTRPSRYISSRMQENFGEYYNGLRFVKNLKDADRLQARMPFDVVIK</sequence>
<keyword evidence="3" id="KW-0645">Protease</keyword>
<evidence type="ECO:0000313" key="11">
    <source>
        <dbReference type="Proteomes" id="UP000285864"/>
    </source>
</evidence>
<dbReference type="NCBIfam" id="TIGR00706">
    <property type="entry name" value="SppA_dom"/>
    <property type="match status" value="1"/>
</dbReference>
<dbReference type="RefSeq" id="WP_007568203.1">
    <property type="nucleotide sequence ID" value="NZ_CABKNL010000047.1"/>
</dbReference>
<gene>
    <name evidence="10" type="primary">sppA</name>
    <name evidence="10" type="ORF">DWY20_01790</name>
</gene>
<evidence type="ECO:0000256" key="7">
    <source>
        <dbReference type="PIRSR" id="PIRSR001217-1"/>
    </source>
</evidence>
<comment type="subcellular location">
    <subcellularLocation>
        <location evidence="1">Membrane</location>
    </subcellularLocation>
</comment>
<dbReference type="CDD" id="cd07023">
    <property type="entry name" value="S49_Sppa_N_C"/>
    <property type="match status" value="1"/>
</dbReference>
<dbReference type="Pfam" id="PF01343">
    <property type="entry name" value="Peptidase_S49"/>
    <property type="match status" value="2"/>
</dbReference>
<evidence type="ECO:0000256" key="8">
    <source>
        <dbReference type="SAM" id="Phobius"/>
    </source>
</evidence>
<dbReference type="InterPro" id="IPR004635">
    <property type="entry name" value="Pept_S49_SppA"/>
</dbReference>
<feature type="active site" description="Proton donor/acceptor" evidence="7">
    <location>
        <position position="191"/>
    </location>
</feature>
<dbReference type="InterPro" id="IPR002142">
    <property type="entry name" value="Peptidase_S49"/>
</dbReference>